<name>A0A9Q9F2N4_9STAP</name>
<feature type="transmembrane region" description="Helical" evidence="1">
    <location>
        <begin position="87"/>
        <end position="107"/>
    </location>
</feature>
<evidence type="ECO:0000313" key="3">
    <source>
        <dbReference type="Proteomes" id="UP001057381"/>
    </source>
</evidence>
<dbReference type="Proteomes" id="UP001057381">
    <property type="component" value="Plasmid pEpi0143-OL-4"/>
</dbReference>
<protein>
    <submittedName>
        <fullName evidence="2">DUF334 domain-containing protein</fullName>
    </submittedName>
</protein>
<organism evidence="2 3">
    <name type="scientific">Macrococcus equipercicus</name>
    <dbReference type="NCBI Taxonomy" id="69967"/>
    <lineage>
        <taxon>Bacteria</taxon>
        <taxon>Bacillati</taxon>
        <taxon>Bacillota</taxon>
        <taxon>Bacilli</taxon>
        <taxon>Bacillales</taxon>
        <taxon>Staphylococcaceae</taxon>
        <taxon>Macrococcus</taxon>
    </lineage>
</organism>
<reference evidence="2" key="1">
    <citation type="submission" date="2021-04" db="EMBL/GenBank/DDBJ databases">
        <title>Complete Genome Sequences of Macrococcus spp. from dog and cattle.</title>
        <authorList>
            <person name="Schwendener S."/>
            <person name="Perreten V."/>
        </authorList>
    </citation>
    <scope>NUCLEOTIDE SEQUENCE</scope>
    <source>
        <strain evidence="2">Epi0143-OL</strain>
        <plasmid evidence="2">pEpi0143-OL-4</plasmid>
    </source>
</reference>
<evidence type="ECO:0000256" key="1">
    <source>
        <dbReference type="SAM" id="Phobius"/>
    </source>
</evidence>
<dbReference type="AlphaFoldDB" id="A0A9Q9F2N4"/>
<geneLocation type="plasmid" evidence="2 3">
    <name>pEpi0143-OL-4</name>
</geneLocation>
<proteinExistence type="predicted"/>
<dbReference type="InterPro" id="IPR005602">
    <property type="entry name" value="DUF334"/>
</dbReference>
<gene>
    <name evidence="2" type="ORF">KFV11_11600</name>
</gene>
<keyword evidence="1" id="KW-1133">Transmembrane helix</keyword>
<evidence type="ECO:0000313" key="2">
    <source>
        <dbReference type="EMBL" id="UTH14965.1"/>
    </source>
</evidence>
<feature type="transmembrane region" description="Helical" evidence="1">
    <location>
        <begin position="137"/>
        <end position="162"/>
    </location>
</feature>
<dbReference type="KEGG" id="mequ:KFV11_11600"/>
<accession>A0A9Q9F2N4</accession>
<dbReference type="Pfam" id="PF03904">
    <property type="entry name" value="DUF334"/>
    <property type="match status" value="1"/>
</dbReference>
<keyword evidence="1" id="KW-0812">Transmembrane</keyword>
<keyword evidence="2" id="KW-0614">Plasmid</keyword>
<dbReference type="EMBL" id="CP073813">
    <property type="protein sequence ID" value="UTH14965.1"/>
    <property type="molecule type" value="Genomic_DNA"/>
</dbReference>
<sequence>MTEVTTSLKGNADVLDSHTKVMAQNKTVEMVLDDRLTQAVVEAVNDNLKEHVTGQMATHLNYVRISSSRVSNELKEFGEKMEKSNRFFYPTLYGVFIAFISFIFLFLTQMFTTNLLGESYYPMVAKKIEQSTGFNTFIWYLAYLTPVLLVVGALWVIFRWLFKKREDYYR</sequence>
<keyword evidence="1" id="KW-0472">Membrane</keyword>